<dbReference type="AlphaFoldDB" id="A0A512D5G3"/>
<dbReference type="Pfam" id="PF19458">
    <property type="entry name" value="DUF5995"/>
    <property type="match status" value="1"/>
</dbReference>
<dbReference type="RefSeq" id="WP_147068093.1">
    <property type="nucleotide sequence ID" value="NZ_BAAARO010000016.1"/>
</dbReference>
<evidence type="ECO:0000313" key="1">
    <source>
        <dbReference type="EMBL" id="GEO31705.1"/>
    </source>
</evidence>
<gene>
    <name evidence="1" type="ORF">TAE01_35150</name>
</gene>
<evidence type="ECO:0000313" key="2">
    <source>
        <dbReference type="Proteomes" id="UP000321534"/>
    </source>
</evidence>
<comment type="caution">
    <text evidence="1">The sequence shown here is derived from an EMBL/GenBank/DDBJ whole genome shotgun (WGS) entry which is preliminary data.</text>
</comment>
<dbReference type="EMBL" id="BJYX01000025">
    <property type="protein sequence ID" value="GEO31705.1"/>
    <property type="molecule type" value="Genomic_DNA"/>
</dbReference>
<sequence length="254" mass="27965">MTGTADGRRIADVIDRMASVLDGMPPGQTSRRAFLATYERTTRAVGDAVERGSFEDPDWVEAWDVVFADLYLDALEADLTGDPDRPAPRPWRLAFAAPPDLPPLRQVLLGINAHINYDLPRALLGVISDADFEDPVLLDRRRRDHERIDAVLSARVAAEDDELSAQSRKSAVDRLLTPLNRAASTRFLREARAKVWHNTTELQRARTTGPEAYAVRLGELEVLSAARIADLLAPGQVLLRLSVAGFGVVLPPTD</sequence>
<proteinExistence type="predicted"/>
<organism evidence="1 2">
    <name type="scientific">Terrabacter aerolatus</name>
    <dbReference type="NCBI Taxonomy" id="422442"/>
    <lineage>
        <taxon>Bacteria</taxon>
        <taxon>Bacillati</taxon>
        <taxon>Actinomycetota</taxon>
        <taxon>Actinomycetes</taxon>
        <taxon>Micrococcales</taxon>
        <taxon>Intrasporangiaceae</taxon>
        <taxon>Terrabacter</taxon>
    </lineage>
</organism>
<dbReference type="Proteomes" id="UP000321534">
    <property type="component" value="Unassembled WGS sequence"/>
</dbReference>
<reference evidence="1 2" key="1">
    <citation type="submission" date="2019-07" db="EMBL/GenBank/DDBJ databases">
        <title>Whole genome shotgun sequence of Terrabacter aerolatus NBRC 106305.</title>
        <authorList>
            <person name="Hosoyama A."/>
            <person name="Uohara A."/>
            <person name="Ohji S."/>
            <person name="Ichikawa N."/>
        </authorList>
    </citation>
    <scope>NUCLEOTIDE SEQUENCE [LARGE SCALE GENOMIC DNA]</scope>
    <source>
        <strain evidence="1 2">NBRC 106305</strain>
    </source>
</reference>
<name>A0A512D5G3_9MICO</name>
<dbReference type="InterPro" id="IPR046037">
    <property type="entry name" value="DUF5995"/>
</dbReference>
<protein>
    <submittedName>
        <fullName evidence="1">Uncharacterized protein</fullName>
    </submittedName>
</protein>
<accession>A0A512D5G3</accession>
<dbReference type="OrthoDB" id="583431at2"/>
<keyword evidence="2" id="KW-1185">Reference proteome</keyword>